<evidence type="ECO:0000256" key="6">
    <source>
        <dbReference type="ARBA" id="ARBA00023012"/>
    </source>
</evidence>
<evidence type="ECO:0000256" key="4">
    <source>
        <dbReference type="ARBA" id="ARBA00022679"/>
    </source>
</evidence>
<dbReference type="InterPro" id="IPR011990">
    <property type="entry name" value="TPR-like_helical_dom_sf"/>
</dbReference>
<accession>A0ABS5VXC5</accession>
<reference evidence="10 11" key="1">
    <citation type="submission" date="2021-05" db="EMBL/GenBank/DDBJ databases">
        <title>A Polyphasic approach of four new species of the genus Ohtaekwangia: Ohtaekwangia histidinii sp. nov., Ohtaekwangia cretensis sp. nov., Ohtaekwangia indiensis sp. nov., Ohtaekwangia reichenbachii sp. nov. from diverse environment.</title>
        <authorList>
            <person name="Octaviana S."/>
        </authorList>
    </citation>
    <scope>NUCLEOTIDE SEQUENCE [LARGE SCALE GENOMIC DNA]</scope>
    <source>
        <strain evidence="10 11">PWU20</strain>
    </source>
</reference>
<evidence type="ECO:0000256" key="5">
    <source>
        <dbReference type="ARBA" id="ARBA00022777"/>
    </source>
</evidence>
<dbReference type="Proteomes" id="UP000772618">
    <property type="component" value="Unassembled WGS sequence"/>
</dbReference>
<dbReference type="CDD" id="cd00082">
    <property type="entry name" value="HisKA"/>
    <property type="match status" value="1"/>
</dbReference>
<dbReference type="EC" id="2.7.13.3" evidence="2"/>
<gene>
    <name evidence="10" type="ORF">KK060_22430</name>
</gene>
<dbReference type="PANTHER" id="PTHR43711">
    <property type="entry name" value="TWO-COMPONENT HISTIDINE KINASE"/>
    <property type="match status" value="1"/>
</dbReference>
<comment type="catalytic activity">
    <reaction evidence="1">
        <text>ATP + protein L-histidine = ADP + protein N-phospho-L-histidine.</text>
        <dbReference type="EC" id="2.7.13.3"/>
    </reaction>
</comment>
<protein>
    <recommendedName>
        <fullName evidence="2">histidine kinase</fullName>
        <ecNumber evidence="2">2.7.13.3</ecNumber>
    </recommendedName>
</protein>
<evidence type="ECO:0000256" key="1">
    <source>
        <dbReference type="ARBA" id="ARBA00000085"/>
    </source>
</evidence>
<keyword evidence="8" id="KW-1133">Transmembrane helix</keyword>
<dbReference type="GO" id="GO:0016301">
    <property type="term" value="F:kinase activity"/>
    <property type="evidence" value="ECO:0007669"/>
    <property type="project" value="UniProtKB-KW"/>
</dbReference>
<keyword evidence="8" id="KW-0812">Transmembrane</keyword>
<dbReference type="SUPFAM" id="SSF47384">
    <property type="entry name" value="Homodimeric domain of signal transducing histidine kinase"/>
    <property type="match status" value="1"/>
</dbReference>
<feature type="transmembrane region" description="Helical" evidence="8">
    <location>
        <begin position="326"/>
        <end position="345"/>
    </location>
</feature>
<dbReference type="Gene3D" id="1.10.287.130">
    <property type="match status" value="1"/>
</dbReference>
<name>A0ABS5VXC5_9BACT</name>
<dbReference type="InterPro" id="IPR005467">
    <property type="entry name" value="His_kinase_dom"/>
</dbReference>
<organism evidence="10 11">
    <name type="scientific">Chryseosolibacter indicus</name>
    <dbReference type="NCBI Taxonomy" id="2782351"/>
    <lineage>
        <taxon>Bacteria</taxon>
        <taxon>Pseudomonadati</taxon>
        <taxon>Bacteroidota</taxon>
        <taxon>Cytophagia</taxon>
        <taxon>Cytophagales</taxon>
        <taxon>Chryseotaleaceae</taxon>
        <taxon>Chryseosolibacter</taxon>
    </lineage>
</organism>
<evidence type="ECO:0000256" key="2">
    <source>
        <dbReference type="ARBA" id="ARBA00012438"/>
    </source>
</evidence>
<keyword evidence="5 10" id="KW-0418">Kinase</keyword>
<dbReference type="InterPro" id="IPR036097">
    <property type="entry name" value="HisK_dim/P_sf"/>
</dbReference>
<dbReference type="SMART" id="SM00387">
    <property type="entry name" value="HATPase_c"/>
    <property type="match status" value="1"/>
</dbReference>
<dbReference type="InterPro" id="IPR003661">
    <property type="entry name" value="HisK_dim/P_dom"/>
</dbReference>
<dbReference type="Gene3D" id="3.30.565.10">
    <property type="entry name" value="Histidine kinase-like ATPase, C-terminal domain"/>
    <property type="match status" value="1"/>
</dbReference>
<dbReference type="PANTHER" id="PTHR43711:SF1">
    <property type="entry name" value="HISTIDINE KINASE 1"/>
    <property type="match status" value="1"/>
</dbReference>
<feature type="domain" description="Histidine kinase" evidence="9">
    <location>
        <begin position="393"/>
        <end position="609"/>
    </location>
</feature>
<dbReference type="Pfam" id="PF02518">
    <property type="entry name" value="HATPase_c"/>
    <property type="match status" value="1"/>
</dbReference>
<dbReference type="InterPro" id="IPR019734">
    <property type="entry name" value="TPR_rpt"/>
</dbReference>
<dbReference type="SMART" id="SM00028">
    <property type="entry name" value="TPR"/>
    <property type="match status" value="6"/>
</dbReference>
<dbReference type="SUPFAM" id="SSF55874">
    <property type="entry name" value="ATPase domain of HSP90 chaperone/DNA topoisomerase II/histidine kinase"/>
    <property type="match status" value="1"/>
</dbReference>
<evidence type="ECO:0000256" key="8">
    <source>
        <dbReference type="SAM" id="Phobius"/>
    </source>
</evidence>
<evidence type="ECO:0000313" key="10">
    <source>
        <dbReference type="EMBL" id="MBT1706065.1"/>
    </source>
</evidence>
<dbReference type="InterPro" id="IPR004358">
    <property type="entry name" value="Sig_transdc_His_kin-like_C"/>
</dbReference>
<dbReference type="SUPFAM" id="SSF48452">
    <property type="entry name" value="TPR-like"/>
    <property type="match status" value="2"/>
</dbReference>
<evidence type="ECO:0000259" key="9">
    <source>
        <dbReference type="PROSITE" id="PS50109"/>
    </source>
</evidence>
<keyword evidence="4" id="KW-0808">Transferase</keyword>
<dbReference type="RefSeq" id="WP_254156838.1">
    <property type="nucleotide sequence ID" value="NZ_JAHESD010000080.1"/>
</dbReference>
<dbReference type="PROSITE" id="PS50109">
    <property type="entry name" value="HIS_KIN"/>
    <property type="match status" value="1"/>
</dbReference>
<dbReference type="Gene3D" id="1.25.40.10">
    <property type="entry name" value="Tetratricopeptide repeat domain"/>
    <property type="match status" value="2"/>
</dbReference>
<evidence type="ECO:0000313" key="11">
    <source>
        <dbReference type="Proteomes" id="UP000772618"/>
    </source>
</evidence>
<dbReference type="PRINTS" id="PR00344">
    <property type="entry name" value="BCTRLSENSOR"/>
</dbReference>
<keyword evidence="11" id="KW-1185">Reference proteome</keyword>
<proteinExistence type="predicted"/>
<dbReference type="InterPro" id="IPR050736">
    <property type="entry name" value="Sensor_HK_Regulatory"/>
</dbReference>
<keyword evidence="7" id="KW-0175">Coiled coil</keyword>
<dbReference type="InterPro" id="IPR003594">
    <property type="entry name" value="HATPase_dom"/>
</dbReference>
<keyword evidence="6" id="KW-0902">Two-component regulatory system</keyword>
<keyword evidence="8" id="KW-0472">Membrane</keyword>
<dbReference type="InterPro" id="IPR036890">
    <property type="entry name" value="HATPase_C_sf"/>
</dbReference>
<comment type="caution">
    <text evidence="10">The sequence shown here is derived from an EMBL/GenBank/DDBJ whole genome shotgun (WGS) entry which is preliminary data.</text>
</comment>
<dbReference type="SMART" id="SM00388">
    <property type="entry name" value="HisKA"/>
    <property type="match status" value="1"/>
</dbReference>
<evidence type="ECO:0000256" key="3">
    <source>
        <dbReference type="ARBA" id="ARBA00022553"/>
    </source>
</evidence>
<feature type="coiled-coil region" evidence="7">
    <location>
        <begin position="300"/>
        <end position="327"/>
    </location>
</feature>
<dbReference type="EMBL" id="JAHESD010000080">
    <property type="protein sequence ID" value="MBT1706065.1"/>
    <property type="molecule type" value="Genomic_DNA"/>
</dbReference>
<keyword evidence="3" id="KW-0597">Phosphoprotein</keyword>
<sequence length="610" mass="69063">MSYQTPDSLQLLRQDSLALRIYLSKPDSAIAIINKNIDAVSSDHQYLRSFSYLVLSKAYWAKGDYNLSIDYGLKSLRLVENTSHVAVWSKALLAIGRTFIDLQNINEGRGYIEQAVTLTKKARNKQLLAEAYREKSMLLSEVQDYDSAIYYCDLGLDIFSRLKDSVNISILYSRKGKILFRKNNYLQSAIYNRKALLLDSLVDNRRSLGISYYQLAHSIMMLGRTDSAIILLKKSIPINLEMQNFSVLVKAHSLLADIYSKQERLDLASEHLRLVNTYKDSLYKFDKSRNTQELHALYELASKEHTIKFLEQENSLQQQQVKNQRLLVIILVLCILLLGILVYFLSRLRRIERDALKNLSAKNLSIEQQKEEIEAQAEFLQQLNNLKSKLFSVISHDLRGPMSTLHSLLDLLGRKKLTPEEFIVVSDKVKVNLDVTQKTLENLLHWSLSQMEGIKTDAKTIDIKNSITEVCTLLSESAKQKSVNIANTLNTSVYVKADTNQLHLILRNLIHNAIKFSKPNNNVTVSAFVDSTYCSVSVKDAGIGMSQAEIETVIDSNNHFSKVGTMQEKGTGLGLLLCKEFIKLNGGKIQIQSIVNEGTEVIFTLPLAAN</sequence>
<feature type="coiled-coil region" evidence="7">
    <location>
        <begin position="356"/>
        <end position="386"/>
    </location>
</feature>
<dbReference type="CDD" id="cd00075">
    <property type="entry name" value="HATPase"/>
    <property type="match status" value="1"/>
</dbReference>
<evidence type="ECO:0000256" key="7">
    <source>
        <dbReference type="SAM" id="Coils"/>
    </source>
</evidence>